<dbReference type="Pfam" id="PF08501">
    <property type="entry name" value="Shikimate_dh_N"/>
    <property type="match status" value="1"/>
</dbReference>
<evidence type="ECO:0000313" key="5">
    <source>
        <dbReference type="EMBL" id="MFC0266744.1"/>
    </source>
</evidence>
<feature type="region of interest" description="Disordered" evidence="3">
    <location>
        <begin position="1"/>
        <end position="23"/>
    </location>
</feature>
<dbReference type="Gene3D" id="3.40.50.10860">
    <property type="entry name" value="Leucine Dehydrogenase, chain A, domain 1"/>
    <property type="match status" value="1"/>
</dbReference>
<dbReference type="SUPFAM" id="SSF53223">
    <property type="entry name" value="Aminoacid dehydrogenase-like, N-terminal domain"/>
    <property type="match status" value="1"/>
</dbReference>
<evidence type="ECO:0000259" key="4">
    <source>
        <dbReference type="Pfam" id="PF08501"/>
    </source>
</evidence>
<dbReference type="PANTHER" id="PTHR21089:SF9">
    <property type="entry name" value="SHIKIMATE DEHYDROGENASE-LIKE PROTEIN HI_0607"/>
    <property type="match status" value="1"/>
</dbReference>
<evidence type="ECO:0000256" key="1">
    <source>
        <dbReference type="ARBA" id="ARBA00022857"/>
    </source>
</evidence>
<dbReference type="InterPro" id="IPR046346">
    <property type="entry name" value="Aminoacid_DH-like_N_sf"/>
</dbReference>
<feature type="domain" description="Shikimate dehydrogenase substrate binding N-terminal" evidence="4">
    <location>
        <begin position="26"/>
        <end position="94"/>
    </location>
</feature>
<dbReference type="InterPro" id="IPR036291">
    <property type="entry name" value="NAD(P)-bd_dom_sf"/>
</dbReference>
<gene>
    <name evidence="5" type="ORF">ACFFHW_01820</name>
</gene>
<reference evidence="5 6" key="1">
    <citation type="submission" date="2024-09" db="EMBL/GenBank/DDBJ databases">
        <authorList>
            <person name="Sun Q."/>
            <person name="Mori K."/>
        </authorList>
    </citation>
    <scope>NUCLEOTIDE SEQUENCE [LARGE SCALE GENOMIC DNA]</scope>
    <source>
        <strain evidence="5 6">CCM 7415</strain>
    </source>
</reference>
<dbReference type="PANTHER" id="PTHR21089">
    <property type="entry name" value="SHIKIMATE DEHYDROGENASE"/>
    <property type="match status" value="1"/>
</dbReference>
<dbReference type="Gene3D" id="3.40.50.720">
    <property type="entry name" value="NAD(P)-binding Rossmann-like Domain"/>
    <property type="match status" value="1"/>
</dbReference>
<dbReference type="NCBIfam" id="NF009202">
    <property type="entry name" value="PRK12550.1"/>
    <property type="match status" value="1"/>
</dbReference>
<dbReference type="InterPro" id="IPR013708">
    <property type="entry name" value="Shikimate_DH-bd_N"/>
</dbReference>
<comment type="caution">
    <text evidence="5">The sequence shown here is derived from an EMBL/GenBank/DDBJ whole genome shotgun (WGS) entry which is preliminary data.</text>
</comment>
<protein>
    <submittedName>
        <fullName evidence="5">Shikimate 5-dehydrogenase</fullName>
    </submittedName>
</protein>
<keyword evidence="6" id="KW-1185">Reference proteome</keyword>
<accession>A0ABV6FZK7</accession>
<evidence type="ECO:0000256" key="3">
    <source>
        <dbReference type="SAM" id="MobiDB-lite"/>
    </source>
</evidence>
<sequence>MTQPPIGRDTRLCMSLSGRPGNSGSRLHNRLYELLGLDYVYKSFSTTDLPAAIGGVRALGIRGCAISMPFKEAVIPLLDRLEDSARALDSVNTIVNDDGRLSGYNTDYIAVRDLVTARAIDPATPFILRGSGGMARAVAAALKACGFHAGTIVARNREAGETLAARYGFQWRGEVPEQGAAMLINVTPLGMEGAESDTLAFAQTMIDDCDIAFDVVAQPAVTPFISAAEAAGKTLISGAEVIVMQAIEQFVLYTGIRPEPAQIVDAAACAHGEPLAQRIAGLTEPRT</sequence>
<evidence type="ECO:0000313" key="6">
    <source>
        <dbReference type="Proteomes" id="UP001589814"/>
    </source>
</evidence>
<dbReference type="SUPFAM" id="SSF51735">
    <property type="entry name" value="NAD(P)-binding Rossmann-fold domains"/>
    <property type="match status" value="1"/>
</dbReference>
<proteinExistence type="predicted"/>
<dbReference type="Proteomes" id="UP001589814">
    <property type="component" value="Unassembled WGS sequence"/>
</dbReference>
<dbReference type="RefSeq" id="WP_019952107.1">
    <property type="nucleotide sequence ID" value="NZ_JBHLVX010000005.1"/>
</dbReference>
<keyword evidence="1" id="KW-0521">NADP</keyword>
<name>A0ABV6FZK7_9GAMM</name>
<organism evidence="5 6">
    <name type="scientific">Kushneria aurantia</name>
    <dbReference type="NCBI Taxonomy" id="504092"/>
    <lineage>
        <taxon>Bacteria</taxon>
        <taxon>Pseudomonadati</taxon>
        <taxon>Pseudomonadota</taxon>
        <taxon>Gammaproteobacteria</taxon>
        <taxon>Oceanospirillales</taxon>
        <taxon>Halomonadaceae</taxon>
        <taxon>Kushneria</taxon>
    </lineage>
</organism>
<keyword evidence="2" id="KW-0560">Oxidoreductase</keyword>
<dbReference type="EMBL" id="JBHLVX010000005">
    <property type="protein sequence ID" value="MFC0266744.1"/>
    <property type="molecule type" value="Genomic_DNA"/>
</dbReference>
<evidence type="ECO:0000256" key="2">
    <source>
        <dbReference type="ARBA" id="ARBA00023002"/>
    </source>
</evidence>
<dbReference type="InterPro" id="IPR022893">
    <property type="entry name" value="Shikimate_DH_fam"/>
</dbReference>